<name>A0ABW2HVR2_9ACTN</name>
<proteinExistence type="predicted"/>
<keyword evidence="3" id="KW-1185">Reference proteome</keyword>
<keyword evidence="1" id="KW-0472">Membrane</keyword>
<evidence type="ECO:0000313" key="2">
    <source>
        <dbReference type="EMBL" id="MFC7277298.1"/>
    </source>
</evidence>
<feature type="transmembrane region" description="Helical" evidence="1">
    <location>
        <begin position="161"/>
        <end position="179"/>
    </location>
</feature>
<feature type="transmembrane region" description="Helical" evidence="1">
    <location>
        <begin position="85"/>
        <end position="107"/>
    </location>
</feature>
<feature type="transmembrane region" description="Helical" evidence="1">
    <location>
        <begin position="296"/>
        <end position="314"/>
    </location>
</feature>
<dbReference type="EMBL" id="JBHTBJ010000021">
    <property type="protein sequence ID" value="MFC7277298.1"/>
    <property type="molecule type" value="Genomic_DNA"/>
</dbReference>
<protein>
    <submittedName>
        <fullName evidence="2">Uncharacterized protein</fullName>
    </submittedName>
</protein>
<evidence type="ECO:0000313" key="3">
    <source>
        <dbReference type="Proteomes" id="UP001596548"/>
    </source>
</evidence>
<feature type="transmembrane region" description="Helical" evidence="1">
    <location>
        <begin position="260"/>
        <end position="290"/>
    </location>
</feature>
<comment type="caution">
    <text evidence="2">The sequence shown here is derived from an EMBL/GenBank/DDBJ whole genome shotgun (WGS) entry which is preliminary data.</text>
</comment>
<organism evidence="2 3">
    <name type="scientific">Paractinoplanes rhizophilus</name>
    <dbReference type="NCBI Taxonomy" id="1416877"/>
    <lineage>
        <taxon>Bacteria</taxon>
        <taxon>Bacillati</taxon>
        <taxon>Actinomycetota</taxon>
        <taxon>Actinomycetes</taxon>
        <taxon>Micromonosporales</taxon>
        <taxon>Micromonosporaceae</taxon>
        <taxon>Paractinoplanes</taxon>
    </lineage>
</organism>
<reference evidence="3" key="1">
    <citation type="journal article" date="2019" name="Int. J. Syst. Evol. Microbiol.">
        <title>The Global Catalogue of Microorganisms (GCM) 10K type strain sequencing project: providing services to taxonomists for standard genome sequencing and annotation.</title>
        <authorList>
            <consortium name="The Broad Institute Genomics Platform"/>
            <consortium name="The Broad Institute Genome Sequencing Center for Infectious Disease"/>
            <person name="Wu L."/>
            <person name="Ma J."/>
        </authorList>
    </citation>
    <scope>NUCLEOTIDE SEQUENCE [LARGE SCALE GENOMIC DNA]</scope>
    <source>
        <strain evidence="3">XZYJT-10</strain>
    </source>
</reference>
<accession>A0ABW2HVR2</accession>
<sequence>MDQLWVRGDVSANRATFFSCFGASGDRCASDQRDAMPSGWLAAILVVCLLAGAVGAWYLGWALVGVTADALRDRLTADRFRAVMTWPAIAALQVAWLVVFDNLAFGYALPRIGLEVNALAGLVLYPLYLAVLVLGLLIMIGYPIFAAGLLRSRNRPAVRRLVLYAVVAAVLIGWREIYLRVPAVAAGPFALRTAWLHDALHTWTLQWPVTVLWQALRLFATPGGIATFCCLALISSILPDRRRLVPGKPARALFGAVHGTAVNVAALVVATALTLVVGITAFAVLALAAAFLAAYAIYYGLAILITGAMVSWLVRR</sequence>
<dbReference type="Proteomes" id="UP001596548">
    <property type="component" value="Unassembled WGS sequence"/>
</dbReference>
<evidence type="ECO:0000256" key="1">
    <source>
        <dbReference type="SAM" id="Phobius"/>
    </source>
</evidence>
<feature type="transmembrane region" description="Helical" evidence="1">
    <location>
        <begin position="127"/>
        <end position="149"/>
    </location>
</feature>
<feature type="transmembrane region" description="Helical" evidence="1">
    <location>
        <begin position="40"/>
        <end position="64"/>
    </location>
</feature>
<keyword evidence="1" id="KW-1133">Transmembrane helix</keyword>
<feature type="transmembrane region" description="Helical" evidence="1">
    <location>
        <begin position="215"/>
        <end position="239"/>
    </location>
</feature>
<keyword evidence="1" id="KW-0812">Transmembrane</keyword>
<gene>
    <name evidence="2" type="ORF">ACFQS1_25175</name>
</gene>